<protein>
    <submittedName>
        <fullName evidence="10">WSC domain-containing protein</fullName>
    </submittedName>
</protein>
<feature type="region of interest" description="Disordered" evidence="7">
    <location>
        <begin position="1305"/>
        <end position="1328"/>
    </location>
</feature>
<dbReference type="InterPro" id="IPR051836">
    <property type="entry name" value="Kremen_rcpt"/>
</dbReference>
<name>A0A6G1GY36_9PEZI</name>
<dbReference type="PANTHER" id="PTHR24269:SF16">
    <property type="entry name" value="PROTEIN SLG1"/>
    <property type="match status" value="1"/>
</dbReference>
<dbReference type="EMBL" id="ML977160">
    <property type="protein sequence ID" value="KAF1985845.1"/>
    <property type="molecule type" value="Genomic_DNA"/>
</dbReference>
<evidence type="ECO:0000259" key="9">
    <source>
        <dbReference type="PROSITE" id="PS51212"/>
    </source>
</evidence>
<evidence type="ECO:0000256" key="2">
    <source>
        <dbReference type="ARBA" id="ARBA00022692"/>
    </source>
</evidence>
<dbReference type="Gene3D" id="2.60.40.10">
    <property type="entry name" value="Immunoglobulins"/>
    <property type="match status" value="1"/>
</dbReference>
<dbReference type="GO" id="GO:0005886">
    <property type="term" value="C:plasma membrane"/>
    <property type="evidence" value="ECO:0007669"/>
    <property type="project" value="TreeGrafter"/>
</dbReference>
<feature type="domain" description="WSC" evidence="9">
    <location>
        <begin position="1191"/>
        <end position="1283"/>
    </location>
</feature>
<evidence type="ECO:0000256" key="7">
    <source>
        <dbReference type="SAM" id="MobiDB-lite"/>
    </source>
</evidence>
<dbReference type="InterPro" id="IPR011047">
    <property type="entry name" value="Quinoprotein_ADH-like_sf"/>
</dbReference>
<sequence>MAASRFGRVSPFAALPAMFLFLFSVLFSLQVTAQALTDTITWSGSNMRHGYQTNHNMDPAVVGSANFGQIFRTALPGNFGGIGPEQIFSQPLVYTLPDGVQYIFLATTQNNIYKLNAKTGVIIFGRNMHVPFLTADLDGCVDINPTVGVTATGTIDPATGYWYLIAKTYSDAFQGKTFGPSTKPGRLNGRYYFHGIDTNSANLTDVFTPTMVDGTIFRNNPNRMFIGGNQHARPGLLLVGNYVYTGYASHCVQYNFTGAIIGFHKSTGKIVEAFATQGGPEPNTVPGGGVWMSGGGLSYDGAGSMFFSTGNGYASQLAGTPVPGRQPPTALEEAAVNAKINDDGTLTIIDFFMPWEKTQLDGADKDLGTTPLELLPTDTFTCPNVRRMGVVTGKSGKTYVLNLDNLGGYQMGANKLDNVVFVYQNENSVYAGAGVMPLGGGYIYINIIKYRTRIFKFSCDSSGNPAFTVVGATSERSANILGTGHGTTTSLNGQAGTGLYWVSDVEGLNLRIYDAIPPSIGGNLTLINQFNIPGVTKFTRPVFGNGRVYIGTTQGAFYGFGSPVNLPLNCTGPLVFDETSLGNVTQPQTVTCVALTGTTVTGLGLSGNGNFIVSNAPTGNVVLTTGKSFTFNVAFAPKTVGSLSSDVIVNTTNNAAGYSITTPVTLRGIANSATALLQIGPNTMSFNAIANQTASGVNQTFYISNLGDSAMTLYNVTYSQTSETSGWVQPNITSGGGISVGPFTFYDVPKTVAGKTDAVVIVNYNPVVANNDAVYVKVNSNGGSGILDVVAVAGTYPSALVEFESATEPGKWVQLSPSRVFSFGTVLENQTKMLKLRITNNGTKNAVGLSLTVSKPPYGVAGIVGAVNNIDLAEGTNLAAGQNATATLFCSVPKSQVNVGNYYGSANWTMNTGDPNLGKLFMEFDCTAGAEQVGPLFPNGTARYGYVGCFLENNPGRQLANNIYSDTKNNTNDRCTAACFAAGYIFAGTQYQQECWCGNAIPITQDVDASCDFPCTGNGSQICGGNGLNDDRARISLFADSTKFNGNTYSPPLTIPQNVSNYNYVGCYAESGGKAVNSKSTTNTNFMTVDMCYSFCQGYQYFALEYAQECYCGNTLNTARISLTTDSQCMTMTCRGNNSQYCGAGNRAQLYQLNGVKPSFVSSSSSVASTASAPAAATSSAAPLVISDLSNYTSLGCYNETHDRRALNGQGRSVSTNTLNSCAAYCLGYNYFGVEYGAECYCGNELYVNSIYQANQALCKMPCGGNSSQICGAADYLNIYYINATAMATSTSSSIPAVTSAPSSTNGSSAISGDPATSVPASTTTDPVVVDPGAPTVVPQTGNYIHQGCYVEIGGRAIKGQSFDNSSTTVEFCASFCSGFTYFGVEYSHECYCGNAIDPTSTPADNSTCNMACTGDPTEICGGASRLNVYMLNGTVPSSSSAAATAVATGSSVSSAKPAATTSPGVPATIGSYVSLGCYTEGKGVRALPNLWANDSMTLDLCASQAVERVLDGEFACREQ</sequence>
<dbReference type="InterPro" id="IPR013783">
    <property type="entry name" value="Ig-like_fold"/>
</dbReference>
<evidence type="ECO:0000256" key="1">
    <source>
        <dbReference type="ARBA" id="ARBA00004167"/>
    </source>
</evidence>
<keyword evidence="2" id="KW-0812">Transmembrane</keyword>
<dbReference type="PROSITE" id="PS51212">
    <property type="entry name" value="WSC"/>
    <property type="match status" value="4"/>
</dbReference>
<feature type="domain" description="WSC" evidence="9">
    <location>
        <begin position="1343"/>
        <end position="1433"/>
    </location>
</feature>
<evidence type="ECO:0000256" key="8">
    <source>
        <dbReference type="SAM" id="SignalP"/>
    </source>
</evidence>
<reference evidence="10" key="1">
    <citation type="journal article" date="2020" name="Stud. Mycol.">
        <title>101 Dothideomycetes genomes: a test case for predicting lifestyles and emergence of pathogens.</title>
        <authorList>
            <person name="Haridas S."/>
            <person name="Albert R."/>
            <person name="Binder M."/>
            <person name="Bloem J."/>
            <person name="Labutti K."/>
            <person name="Salamov A."/>
            <person name="Andreopoulos B."/>
            <person name="Baker S."/>
            <person name="Barry K."/>
            <person name="Bills G."/>
            <person name="Bluhm B."/>
            <person name="Cannon C."/>
            <person name="Castanera R."/>
            <person name="Culley D."/>
            <person name="Daum C."/>
            <person name="Ezra D."/>
            <person name="Gonzalez J."/>
            <person name="Henrissat B."/>
            <person name="Kuo A."/>
            <person name="Liang C."/>
            <person name="Lipzen A."/>
            <person name="Lutzoni F."/>
            <person name="Magnuson J."/>
            <person name="Mondo S."/>
            <person name="Nolan M."/>
            <person name="Ohm R."/>
            <person name="Pangilinan J."/>
            <person name="Park H.-J."/>
            <person name="Ramirez L."/>
            <person name="Alfaro M."/>
            <person name="Sun H."/>
            <person name="Tritt A."/>
            <person name="Yoshinaga Y."/>
            <person name="Zwiers L.-H."/>
            <person name="Turgeon B."/>
            <person name="Goodwin S."/>
            <person name="Spatafora J."/>
            <person name="Crous P."/>
            <person name="Grigoriev I."/>
        </authorList>
    </citation>
    <scope>NUCLEOTIDE SEQUENCE</scope>
    <source>
        <strain evidence="10">CBS 113979</strain>
    </source>
</reference>
<keyword evidence="3 8" id="KW-0732">Signal</keyword>
<feature type="domain" description="WSC" evidence="9">
    <location>
        <begin position="943"/>
        <end position="1035"/>
    </location>
</feature>
<evidence type="ECO:0000313" key="11">
    <source>
        <dbReference type="Proteomes" id="UP000800041"/>
    </source>
</evidence>
<keyword evidence="4" id="KW-1133">Transmembrane helix</keyword>
<feature type="chain" id="PRO_5026018827" evidence="8">
    <location>
        <begin position="34"/>
        <end position="1520"/>
    </location>
</feature>
<keyword evidence="11" id="KW-1185">Reference proteome</keyword>
<gene>
    <name evidence="10" type="ORF">K402DRAFT_464161</name>
</gene>
<keyword evidence="6" id="KW-0325">Glycoprotein</keyword>
<feature type="signal peptide" evidence="8">
    <location>
        <begin position="1"/>
        <end position="33"/>
    </location>
</feature>
<dbReference type="InterPro" id="IPR002889">
    <property type="entry name" value="WSC_carb-bd"/>
</dbReference>
<accession>A0A6G1GY36</accession>
<evidence type="ECO:0000256" key="5">
    <source>
        <dbReference type="ARBA" id="ARBA00023136"/>
    </source>
</evidence>
<dbReference type="Proteomes" id="UP000800041">
    <property type="component" value="Unassembled WGS sequence"/>
</dbReference>
<evidence type="ECO:0000256" key="3">
    <source>
        <dbReference type="ARBA" id="ARBA00022729"/>
    </source>
</evidence>
<evidence type="ECO:0000256" key="6">
    <source>
        <dbReference type="ARBA" id="ARBA00023180"/>
    </source>
</evidence>
<evidence type="ECO:0000256" key="4">
    <source>
        <dbReference type="ARBA" id="ARBA00022989"/>
    </source>
</evidence>
<evidence type="ECO:0000313" key="10">
    <source>
        <dbReference type="EMBL" id="KAF1985845.1"/>
    </source>
</evidence>
<keyword evidence="5" id="KW-0472">Membrane</keyword>
<dbReference type="OrthoDB" id="5985073at2759"/>
<dbReference type="PANTHER" id="PTHR24269">
    <property type="entry name" value="KREMEN PROTEIN"/>
    <property type="match status" value="1"/>
</dbReference>
<dbReference type="SUPFAM" id="SSF50998">
    <property type="entry name" value="Quinoprotein alcohol dehydrogenase-like"/>
    <property type="match status" value="1"/>
</dbReference>
<proteinExistence type="predicted"/>
<dbReference type="SMART" id="SM00321">
    <property type="entry name" value="WSC"/>
    <property type="match status" value="4"/>
</dbReference>
<feature type="domain" description="WSC" evidence="9">
    <location>
        <begin position="1061"/>
        <end position="1154"/>
    </location>
</feature>
<organism evidence="10 11">
    <name type="scientific">Aulographum hederae CBS 113979</name>
    <dbReference type="NCBI Taxonomy" id="1176131"/>
    <lineage>
        <taxon>Eukaryota</taxon>
        <taxon>Fungi</taxon>
        <taxon>Dikarya</taxon>
        <taxon>Ascomycota</taxon>
        <taxon>Pezizomycotina</taxon>
        <taxon>Dothideomycetes</taxon>
        <taxon>Pleosporomycetidae</taxon>
        <taxon>Aulographales</taxon>
        <taxon>Aulographaceae</taxon>
    </lineage>
</organism>
<comment type="subcellular location">
    <subcellularLocation>
        <location evidence="1">Membrane</location>
        <topology evidence="1">Single-pass membrane protein</topology>
    </subcellularLocation>
</comment>
<dbReference type="Pfam" id="PF01822">
    <property type="entry name" value="WSC"/>
    <property type="match status" value="4"/>
</dbReference>